<dbReference type="OrthoDB" id="9813965at2"/>
<dbReference type="Proteomes" id="UP000095546">
    <property type="component" value="Unassembled WGS sequence"/>
</dbReference>
<dbReference type="PROSITE" id="PS01047">
    <property type="entry name" value="HMA_1"/>
    <property type="match status" value="1"/>
</dbReference>
<dbReference type="InterPro" id="IPR017969">
    <property type="entry name" value="Heavy-metal-associated_CS"/>
</dbReference>
<name>A0A174AYA0_9FIRM</name>
<dbReference type="InterPro" id="IPR006121">
    <property type="entry name" value="HMA_dom"/>
</dbReference>
<dbReference type="eggNOG" id="COG2608">
    <property type="taxonomic scope" value="Bacteria"/>
</dbReference>
<accession>A0A174AYA0</accession>
<evidence type="ECO:0000259" key="2">
    <source>
        <dbReference type="PROSITE" id="PS50846"/>
    </source>
</evidence>
<dbReference type="InterPro" id="IPR036163">
    <property type="entry name" value="HMA_dom_sf"/>
</dbReference>
<dbReference type="SUPFAM" id="SSF55008">
    <property type="entry name" value="HMA, heavy metal-associated domain"/>
    <property type="match status" value="1"/>
</dbReference>
<dbReference type="PROSITE" id="PS50846">
    <property type="entry name" value="HMA_2"/>
    <property type="match status" value="1"/>
</dbReference>
<dbReference type="Pfam" id="PF00403">
    <property type="entry name" value="HMA"/>
    <property type="match status" value="1"/>
</dbReference>
<dbReference type="CDD" id="cd00371">
    <property type="entry name" value="HMA"/>
    <property type="match status" value="1"/>
</dbReference>
<dbReference type="Gene3D" id="3.30.70.100">
    <property type="match status" value="1"/>
</dbReference>
<dbReference type="RefSeq" id="WP_036378286.1">
    <property type="nucleotide sequence ID" value="NZ_CABIWZ010000013.1"/>
</dbReference>
<dbReference type="STRING" id="187979.ERS852385_01703"/>
<evidence type="ECO:0000313" key="4">
    <source>
        <dbReference type="Proteomes" id="UP000095546"/>
    </source>
</evidence>
<organism evidence="3 4">
    <name type="scientific">Mitsuokella jalaludinii</name>
    <dbReference type="NCBI Taxonomy" id="187979"/>
    <lineage>
        <taxon>Bacteria</taxon>
        <taxon>Bacillati</taxon>
        <taxon>Bacillota</taxon>
        <taxon>Negativicutes</taxon>
        <taxon>Selenomonadales</taxon>
        <taxon>Selenomonadaceae</taxon>
        <taxon>Mitsuokella</taxon>
    </lineage>
</organism>
<dbReference type="EMBL" id="CYYU01000013">
    <property type="protein sequence ID" value="CUN92398.1"/>
    <property type="molecule type" value="Genomic_DNA"/>
</dbReference>
<keyword evidence="4" id="KW-1185">Reference proteome</keyword>
<sequence>MATAIVGIVVLVALFFAVKGVLKHFRGESSCCGGGDVKVPKKKLTGTIVATKVVDIEGMTCGHCKARVEQALDTIDGAAAEVNLHRNHAIVKMTREVSDDEIRRALAGSGYTITGIHIKD</sequence>
<protein>
    <submittedName>
        <fullName evidence="3">Copper chaperone CopZ</fullName>
    </submittedName>
</protein>
<dbReference type="GO" id="GO:0046872">
    <property type="term" value="F:metal ion binding"/>
    <property type="evidence" value="ECO:0007669"/>
    <property type="project" value="UniProtKB-KW"/>
</dbReference>
<evidence type="ECO:0000256" key="1">
    <source>
        <dbReference type="ARBA" id="ARBA00022723"/>
    </source>
</evidence>
<feature type="domain" description="HMA" evidence="2">
    <location>
        <begin position="50"/>
        <end position="114"/>
    </location>
</feature>
<reference evidence="3 4" key="1">
    <citation type="submission" date="2015-09" db="EMBL/GenBank/DDBJ databases">
        <authorList>
            <consortium name="Pathogen Informatics"/>
        </authorList>
    </citation>
    <scope>NUCLEOTIDE SEQUENCE [LARGE SCALE GENOMIC DNA]</scope>
    <source>
        <strain evidence="3 4">2789STDY5608828</strain>
    </source>
</reference>
<dbReference type="GeneID" id="83710621"/>
<dbReference type="AlphaFoldDB" id="A0A174AYA0"/>
<evidence type="ECO:0000313" key="3">
    <source>
        <dbReference type="EMBL" id="CUN92398.1"/>
    </source>
</evidence>
<keyword evidence="1" id="KW-0479">Metal-binding</keyword>
<proteinExistence type="predicted"/>
<gene>
    <name evidence="3" type="primary">copZ</name>
    <name evidence="3" type="ORF">ERS852385_01703</name>
</gene>